<dbReference type="AlphaFoldDB" id="A0A563DW24"/>
<gene>
    <name evidence="1" type="ORF">FGL98_19510</name>
</gene>
<protein>
    <submittedName>
        <fullName evidence="1">Ornithine cyclodeaminase family protein</fullName>
    </submittedName>
</protein>
<dbReference type="PANTHER" id="PTHR13812:SF19">
    <property type="entry name" value="KETIMINE REDUCTASE MU-CRYSTALLIN"/>
    <property type="match status" value="1"/>
</dbReference>
<reference evidence="1 2" key="1">
    <citation type="submission" date="2019-05" db="EMBL/GenBank/DDBJ databases">
        <authorList>
            <person name="Lee S.D."/>
        </authorList>
    </citation>
    <scope>NUCLEOTIDE SEQUENCE [LARGE SCALE GENOMIC DNA]</scope>
    <source>
        <strain evidence="1 2">C5-26</strain>
    </source>
</reference>
<proteinExistence type="predicted"/>
<evidence type="ECO:0000313" key="1">
    <source>
        <dbReference type="EMBL" id="TWP33924.1"/>
    </source>
</evidence>
<dbReference type="InterPro" id="IPR036291">
    <property type="entry name" value="NAD(P)-bd_dom_sf"/>
</dbReference>
<dbReference type="OrthoDB" id="4311033at2"/>
<dbReference type="Pfam" id="PF02423">
    <property type="entry name" value="OCD_Mu_crystall"/>
    <property type="match status" value="1"/>
</dbReference>
<evidence type="ECO:0000313" key="2">
    <source>
        <dbReference type="Proteomes" id="UP000320244"/>
    </source>
</evidence>
<dbReference type="InterPro" id="IPR023401">
    <property type="entry name" value="ODC_N"/>
</dbReference>
<name>A0A563DW24_9MICO</name>
<dbReference type="Gene3D" id="3.30.1780.10">
    <property type="entry name" value="ornithine cyclodeaminase, domain 1"/>
    <property type="match status" value="1"/>
</dbReference>
<dbReference type="EMBL" id="VCQV01000034">
    <property type="protein sequence ID" value="TWP33924.1"/>
    <property type="molecule type" value="Genomic_DNA"/>
</dbReference>
<keyword evidence="2" id="KW-1185">Reference proteome</keyword>
<dbReference type="GO" id="GO:0005737">
    <property type="term" value="C:cytoplasm"/>
    <property type="evidence" value="ECO:0007669"/>
    <property type="project" value="TreeGrafter"/>
</dbReference>
<accession>A0A563DW24</accession>
<dbReference type="InterPro" id="IPR003462">
    <property type="entry name" value="ODC_Mu_crystall"/>
</dbReference>
<dbReference type="PANTHER" id="PTHR13812">
    <property type="entry name" value="KETIMINE REDUCTASE MU-CRYSTALLIN"/>
    <property type="match status" value="1"/>
</dbReference>
<comment type="caution">
    <text evidence="1">The sequence shown here is derived from an EMBL/GenBank/DDBJ whole genome shotgun (WGS) entry which is preliminary data.</text>
</comment>
<dbReference type="Gene3D" id="3.40.50.720">
    <property type="entry name" value="NAD(P)-binding Rossmann-like Domain"/>
    <property type="match status" value="1"/>
</dbReference>
<reference evidence="1 2" key="2">
    <citation type="submission" date="2019-08" db="EMBL/GenBank/DDBJ databases">
        <title>Jejuicoccus antrihumi gen. nov., sp. nov., a new member of the family Dermacoccaceae isolated from a cave.</title>
        <authorList>
            <person name="Schumann P."/>
            <person name="Kim I.S."/>
        </authorList>
    </citation>
    <scope>NUCLEOTIDE SEQUENCE [LARGE SCALE GENOMIC DNA]</scope>
    <source>
        <strain evidence="1 2">C5-26</strain>
    </source>
</reference>
<sequence length="287" mass="29905">MAEAIAAVRDGFIGLARGDFEVPVRTALCDGRFLVMSVHHRPTATAMVKTLSLNFEGRVPAIDGTVVWSDLAGTDHLVADAAAVTTLRTGAASGVATDLLAPPNASHCLLIGAGAQAADQARAMYAVRPLQRLTIVGRSAGRAQALANQLAEELPRVSVVVGTDVRDVLGDADLVCCATTSTEPLFELEQLRPEVHINAIGSYRPTMRELPDPILADATVYVDEVEPVLQESGEVIHAIAAGALAESELTEIGAALLSGAAATGRTVFKSVGVAVQDWAVAQLLARD</sequence>
<dbReference type="Proteomes" id="UP000320244">
    <property type="component" value="Unassembled WGS sequence"/>
</dbReference>
<dbReference type="SUPFAM" id="SSF51735">
    <property type="entry name" value="NAD(P)-binding Rossmann-fold domains"/>
    <property type="match status" value="1"/>
</dbReference>
<dbReference type="PIRSF" id="PIRSF001439">
    <property type="entry name" value="CryM"/>
    <property type="match status" value="1"/>
</dbReference>
<organism evidence="1 2">
    <name type="scientific">Leekyejoonella antrihumi</name>
    <dbReference type="NCBI Taxonomy" id="1660198"/>
    <lineage>
        <taxon>Bacteria</taxon>
        <taxon>Bacillati</taxon>
        <taxon>Actinomycetota</taxon>
        <taxon>Actinomycetes</taxon>
        <taxon>Micrococcales</taxon>
        <taxon>Dermacoccaceae</taxon>
        <taxon>Leekyejoonella</taxon>
    </lineage>
</organism>